<dbReference type="Proteomes" id="UP000663865">
    <property type="component" value="Unassembled WGS sequence"/>
</dbReference>
<comment type="caution">
    <text evidence="1">The sequence shown here is derived from an EMBL/GenBank/DDBJ whole genome shotgun (WGS) entry which is preliminary data.</text>
</comment>
<reference evidence="1" key="1">
    <citation type="submission" date="2021-02" db="EMBL/GenBank/DDBJ databases">
        <authorList>
            <person name="Nowell W R."/>
        </authorList>
    </citation>
    <scope>NUCLEOTIDE SEQUENCE</scope>
</reference>
<evidence type="ECO:0008006" key="4">
    <source>
        <dbReference type="Google" id="ProtNLM"/>
    </source>
</evidence>
<sequence length="207" mass="24237">MTAQSHVLHCPNELIYCCFGYLSFSEILRSFSDLNSRFIYLINTHWSSIEIDNDLRQSRFRCLLQNLKPSQVCSLRLLAMNDERDYTHQSFKLFSIENVENLQSLRLNNISQLTFPSLIFNLHQLRQLSKLVIFDSPDDDNQLIFEQLFLNRIPKLKSLALDFILHYEPDAASTDCNYSSSNIEVLALHCYVDNANFFLKRTPMLKN</sequence>
<accession>A0A817XS74</accession>
<evidence type="ECO:0000313" key="3">
    <source>
        <dbReference type="Proteomes" id="UP000663865"/>
    </source>
</evidence>
<dbReference type="EMBL" id="CAJOBS010001127">
    <property type="protein sequence ID" value="CAF4691475.1"/>
    <property type="molecule type" value="Genomic_DNA"/>
</dbReference>
<dbReference type="EMBL" id="CAJNYV010000603">
    <property type="protein sequence ID" value="CAF3370466.1"/>
    <property type="molecule type" value="Genomic_DNA"/>
</dbReference>
<dbReference type="AlphaFoldDB" id="A0A817XS74"/>
<proteinExistence type="predicted"/>
<evidence type="ECO:0000313" key="2">
    <source>
        <dbReference type="EMBL" id="CAF4691475.1"/>
    </source>
</evidence>
<evidence type="ECO:0000313" key="1">
    <source>
        <dbReference type="EMBL" id="CAF3370466.1"/>
    </source>
</evidence>
<gene>
    <name evidence="1" type="ORF">KIK155_LOCUS5343</name>
    <name evidence="2" type="ORF">TOA249_LOCUS16480</name>
</gene>
<organism evidence="1 3">
    <name type="scientific">Rotaria socialis</name>
    <dbReference type="NCBI Taxonomy" id="392032"/>
    <lineage>
        <taxon>Eukaryota</taxon>
        <taxon>Metazoa</taxon>
        <taxon>Spiralia</taxon>
        <taxon>Gnathifera</taxon>
        <taxon>Rotifera</taxon>
        <taxon>Eurotatoria</taxon>
        <taxon>Bdelloidea</taxon>
        <taxon>Philodinida</taxon>
        <taxon>Philodinidae</taxon>
        <taxon>Rotaria</taxon>
    </lineage>
</organism>
<name>A0A817XS74_9BILA</name>
<protein>
    <recommendedName>
        <fullName evidence="4">F-box domain-containing protein</fullName>
    </recommendedName>
</protein>
<dbReference type="Proteomes" id="UP000663838">
    <property type="component" value="Unassembled WGS sequence"/>
</dbReference>